<organism evidence="2 3">
    <name type="scientific">Vallicoccus soli</name>
    <dbReference type="NCBI Taxonomy" id="2339232"/>
    <lineage>
        <taxon>Bacteria</taxon>
        <taxon>Bacillati</taxon>
        <taxon>Actinomycetota</taxon>
        <taxon>Actinomycetes</taxon>
        <taxon>Motilibacterales</taxon>
        <taxon>Vallicoccaceae</taxon>
        <taxon>Vallicoccus</taxon>
    </lineage>
</organism>
<feature type="region of interest" description="Disordered" evidence="1">
    <location>
        <begin position="74"/>
        <end position="96"/>
    </location>
</feature>
<accession>A0A3A3ZFA9</accession>
<keyword evidence="3" id="KW-1185">Reference proteome</keyword>
<dbReference type="AlphaFoldDB" id="A0A3A3ZFA9"/>
<evidence type="ECO:0000256" key="1">
    <source>
        <dbReference type="SAM" id="MobiDB-lite"/>
    </source>
</evidence>
<evidence type="ECO:0000313" key="2">
    <source>
        <dbReference type="EMBL" id="RJK93807.1"/>
    </source>
</evidence>
<proteinExistence type="predicted"/>
<comment type="caution">
    <text evidence="2">The sequence shown here is derived from an EMBL/GenBank/DDBJ whole genome shotgun (WGS) entry which is preliminary data.</text>
</comment>
<name>A0A3A3ZFA9_9ACTN</name>
<reference evidence="2 3" key="1">
    <citation type="submission" date="2018-09" db="EMBL/GenBank/DDBJ databases">
        <title>YIM 75000 draft genome.</title>
        <authorList>
            <person name="Tang S."/>
            <person name="Feng Y."/>
        </authorList>
    </citation>
    <scope>NUCLEOTIDE SEQUENCE [LARGE SCALE GENOMIC DNA]</scope>
    <source>
        <strain evidence="2 3">YIM 75000</strain>
    </source>
</reference>
<protein>
    <submittedName>
        <fullName evidence="2">Uncharacterized protein</fullName>
    </submittedName>
</protein>
<feature type="compositionally biased region" description="Acidic residues" evidence="1">
    <location>
        <begin position="80"/>
        <end position="90"/>
    </location>
</feature>
<evidence type="ECO:0000313" key="3">
    <source>
        <dbReference type="Proteomes" id="UP000265614"/>
    </source>
</evidence>
<dbReference type="Proteomes" id="UP000265614">
    <property type="component" value="Unassembled WGS sequence"/>
</dbReference>
<gene>
    <name evidence="2" type="ORF">D5H78_15925</name>
</gene>
<dbReference type="RefSeq" id="WP_119951478.1">
    <property type="nucleotide sequence ID" value="NZ_QZEZ01000008.1"/>
</dbReference>
<dbReference type="EMBL" id="QZEZ01000008">
    <property type="protein sequence ID" value="RJK93807.1"/>
    <property type="molecule type" value="Genomic_DNA"/>
</dbReference>
<dbReference type="OrthoDB" id="4553542at2"/>
<sequence>MAVRIDVEQLGLREYAVEVLDEDDDPGAATQHRVVVPSGVLDRLLLDEDDGAALVRATFEFLLERTTADALPEEMSLVEVAEEHEDYDEEMRDRLS</sequence>